<dbReference type="InterPro" id="IPR027417">
    <property type="entry name" value="P-loop_NTPase"/>
</dbReference>
<dbReference type="EMBL" id="AP027735">
    <property type="protein sequence ID" value="BDZ57286.1"/>
    <property type="molecule type" value="Genomic_DNA"/>
</dbReference>
<sequence>MAPVEDQTETGRLFVISSAEPARTTVGRALAETLTKAVFIDGEVVGDVVVSGRAEVGDEPSSEAVEQLLFRYAGGLVLADTYRAAGFDAVIAEEIPSLFFEDYLEIAAPETLHLVLLGPTGDAGATDGSDAVGLRLDPAERDVPETVLEIIKRQHEAVVETPEG</sequence>
<protein>
    <submittedName>
        <fullName evidence="1">Uncharacterized protein</fullName>
    </submittedName>
</protein>
<proteinExistence type="predicted"/>
<dbReference type="Gene3D" id="3.40.50.300">
    <property type="entry name" value="P-loop containing nucleotide triphosphate hydrolases"/>
    <property type="match status" value="1"/>
</dbReference>
<reference evidence="2" key="1">
    <citation type="journal article" date="2019" name="Int. J. Syst. Evol. Microbiol.">
        <title>The Global Catalogue of Microorganisms (GCM) 10K type strain sequencing project: providing services to taxonomists for standard genome sequencing and annotation.</title>
        <authorList>
            <consortium name="The Broad Institute Genomics Platform"/>
            <consortium name="The Broad Institute Genome Sequencing Center for Infectious Disease"/>
            <person name="Wu L."/>
            <person name="Ma J."/>
        </authorList>
    </citation>
    <scope>NUCLEOTIDE SEQUENCE [LARGE SCALE GENOMIC DNA]</scope>
    <source>
        <strain evidence="2">NBRC 110608</strain>
    </source>
</reference>
<accession>A0ABN6YMN3</accession>
<name>A0ABN6YMN3_9MICO</name>
<dbReference type="Proteomes" id="UP001321421">
    <property type="component" value="Chromosome"/>
</dbReference>
<evidence type="ECO:0000313" key="2">
    <source>
        <dbReference type="Proteomes" id="UP001321421"/>
    </source>
</evidence>
<gene>
    <name evidence="1" type="ORF">GCM10025872_09430</name>
</gene>
<evidence type="ECO:0000313" key="1">
    <source>
        <dbReference type="EMBL" id="BDZ57286.1"/>
    </source>
</evidence>
<keyword evidence="2" id="KW-1185">Reference proteome</keyword>
<organism evidence="1 2">
    <name type="scientific">Barrientosiimonas endolithica</name>
    <dbReference type="NCBI Taxonomy" id="1535208"/>
    <lineage>
        <taxon>Bacteria</taxon>
        <taxon>Bacillati</taxon>
        <taxon>Actinomycetota</taxon>
        <taxon>Actinomycetes</taxon>
        <taxon>Micrococcales</taxon>
        <taxon>Dermacoccaceae</taxon>
        <taxon>Barrientosiimonas</taxon>
    </lineage>
</organism>